<evidence type="ECO:0000259" key="7">
    <source>
        <dbReference type="Pfam" id="PF01368"/>
    </source>
</evidence>
<dbReference type="Gene3D" id="3.10.310.30">
    <property type="match status" value="1"/>
</dbReference>
<dbReference type="Pfam" id="PF02272">
    <property type="entry name" value="DHHA1"/>
    <property type="match status" value="1"/>
</dbReference>
<dbReference type="OrthoDB" id="9809852at2"/>
<evidence type="ECO:0000256" key="4">
    <source>
        <dbReference type="ARBA" id="ARBA00022801"/>
    </source>
</evidence>
<dbReference type="PANTHER" id="PTHR30255">
    <property type="entry name" value="SINGLE-STRANDED-DNA-SPECIFIC EXONUCLEASE RECJ"/>
    <property type="match status" value="1"/>
</dbReference>
<keyword evidence="6" id="KW-0175">Coiled coil</keyword>
<dbReference type="Gene3D" id="3.90.1640.30">
    <property type="match status" value="1"/>
</dbReference>
<feature type="domain" description="RecJ OB" evidence="9">
    <location>
        <begin position="423"/>
        <end position="518"/>
    </location>
</feature>
<dbReference type="InterPro" id="IPR004610">
    <property type="entry name" value="RecJ"/>
</dbReference>
<protein>
    <recommendedName>
        <fullName evidence="2">Single-stranded-DNA-specific exonuclease RecJ</fullName>
    </recommendedName>
</protein>
<dbReference type="PANTHER" id="PTHR30255:SF2">
    <property type="entry name" value="SINGLE-STRANDED-DNA-SPECIFIC EXONUCLEASE RECJ"/>
    <property type="match status" value="1"/>
</dbReference>
<organism evidence="10 11">
    <name type="scientific">Helicobacter marmotae</name>
    <dbReference type="NCBI Taxonomy" id="152490"/>
    <lineage>
        <taxon>Bacteria</taxon>
        <taxon>Pseudomonadati</taxon>
        <taxon>Campylobacterota</taxon>
        <taxon>Epsilonproteobacteria</taxon>
        <taxon>Campylobacterales</taxon>
        <taxon>Helicobacteraceae</taxon>
        <taxon>Helicobacter</taxon>
    </lineage>
</organism>
<dbReference type="InterPro" id="IPR001667">
    <property type="entry name" value="DDH_dom"/>
</dbReference>
<evidence type="ECO:0000256" key="6">
    <source>
        <dbReference type="SAM" id="Coils"/>
    </source>
</evidence>
<evidence type="ECO:0000313" key="10">
    <source>
        <dbReference type="EMBL" id="RDU59546.1"/>
    </source>
</evidence>
<dbReference type="NCBIfam" id="TIGR00644">
    <property type="entry name" value="recJ"/>
    <property type="match status" value="1"/>
</dbReference>
<keyword evidence="4" id="KW-0378">Hydrolase</keyword>
<gene>
    <name evidence="10" type="primary">recJ</name>
    <name evidence="10" type="ORF">CQA63_06480</name>
</gene>
<keyword evidence="3" id="KW-0540">Nuclease</keyword>
<dbReference type="InterPro" id="IPR003156">
    <property type="entry name" value="DHHA1_dom"/>
</dbReference>
<dbReference type="GO" id="GO:0003676">
    <property type="term" value="F:nucleic acid binding"/>
    <property type="evidence" value="ECO:0007669"/>
    <property type="project" value="InterPro"/>
</dbReference>
<dbReference type="InterPro" id="IPR038763">
    <property type="entry name" value="DHH_sf"/>
</dbReference>
<name>A0A3D8I3H9_9HELI</name>
<comment type="similarity">
    <text evidence="1">Belongs to the RecJ family.</text>
</comment>
<dbReference type="EMBL" id="NXLR01000011">
    <property type="protein sequence ID" value="RDU59546.1"/>
    <property type="molecule type" value="Genomic_DNA"/>
</dbReference>
<keyword evidence="11" id="KW-1185">Reference proteome</keyword>
<evidence type="ECO:0000256" key="2">
    <source>
        <dbReference type="ARBA" id="ARBA00019841"/>
    </source>
</evidence>
<dbReference type="Proteomes" id="UP000256599">
    <property type="component" value="Unassembled WGS sequence"/>
</dbReference>
<accession>A0A3D8I3H9</accession>
<evidence type="ECO:0000256" key="5">
    <source>
        <dbReference type="ARBA" id="ARBA00022839"/>
    </source>
</evidence>
<evidence type="ECO:0000313" key="11">
    <source>
        <dbReference type="Proteomes" id="UP000256599"/>
    </source>
</evidence>
<feature type="domain" description="DDH" evidence="7">
    <location>
        <begin position="56"/>
        <end position="186"/>
    </location>
</feature>
<feature type="domain" description="DHHA1" evidence="8">
    <location>
        <begin position="316"/>
        <end position="402"/>
    </location>
</feature>
<evidence type="ECO:0000256" key="3">
    <source>
        <dbReference type="ARBA" id="ARBA00022722"/>
    </source>
</evidence>
<dbReference type="GO" id="GO:0006310">
    <property type="term" value="P:DNA recombination"/>
    <property type="evidence" value="ECO:0007669"/>
    <property type="project" value="InterPro"/>
</dbReference>
<dbReference type="Pfam" id="PF17768">
    <property type="entry name" value="RecJ_OB"/>
    <property type="match status" value="1"/>
</dbReference>
<evidence type="ECO:0000256" key="1">
    <source>
        <dbReference type="ARBA" id="ARBA00005915"/>
    </source>
</evidence>
<dbReference type="Pfam" id="PF01368">
    <property type="entry name" value="DHH"/>
    <property type="match status" value="1"/>
</dbReference>
<dbReference type="InterPro" id="IPR051673">
    <property type="entry name" value="SSDNA_exonuclease_RecJ"/>
</dbReference>
<dbReference type="AlphaFoldDB" id="A0A3D8I3H9"/>
<evidence type="ECO:0000259" key="8">
    <source>
        <dbReference type="Pfam" id="PF02272"/>
    </source>
</evidence>
<evidence type="ECO:0000259" key="9">
    <source>
        <dbReference type="Pfam" id="PF17768"/>
    </source>
</evidence>
<proteinExistence type="inferred from homology"/>
<dbReference type="GO" id="GO:0008409">
    <property type="term" value="F:5'-3' exonuclease activity"/>
    <property type="evidence" value="ECO:0007669"/>
    <property type="project" value="InterPro"/>
</dbReference>
<dbReference type="GO" id="GO:0006281">
    <property type="term" value="P:DNA repair"/>
    <property type="evidence" value="ECO:0007669"/>
    <property type="project" value="InterPro"/>
</dbReference>
<dbReference type="InterPro" id="IPR041122">
    <property type="entry name" value="RecJ_OB"/>
</dbReference>
<dbReference type="RefSeq" id="WP_104699747.1">
    <property type="nucleotide sequence ID" value="NZ_FZPP01000014.1"/>
</dbReference>
<feature type="coiled-coil region" evidence="6">
    <location>
        <begin position="281"/>
        <end position="308"/>
    </location>
</feature>
<dbReference type="SUPFAM" id="SSF64182">
    <property type="entry name" value="DHH phosphoesterases"/>
    <property type="match status" value="1"/>
</dbReference>
<keyword evidence="5 10" id="KW-0269">Exonuclease</keyword>
<comment type="caution">
    <text evidence="10">The sequence shown here is derived from an EMBL/GenBank/DDBJ whole genome shotgun (WGS) entry which is preliminary data.</text>
</comment>
<sequence>MSYPYINKADVVEILKSRDVQRGIFSLSHLPLPQSLAHITQGAQIVAQCIKNAKEVLVVGDYDADGICASAVMVKFFKLLGYERMRLVIPNRFIDGYGISAALLQKHAHNAAVIISVDNGISAMCAGEWCAKAHIPLVITDHHTPSKELPKASVIIDPHLPQCSFPQKDICGAVVAWYFCAALKEALQADIDMKCFFEYLAIASIGDVMPLVGINRILVQKGLQALQSAKSPLAEFLCLKYKYINAQTLAFYIAPLLNSAGRMASADIALEFLVSENLTQAHQLYAKLSSLNAERKAIQAEVLAAAKECVIEKEHFILSYGEGWHEGVLGIVAATLAKEYQKSAFVFNKHKDVLKGSGRSEGGANLIGSITCVDSYLLHFGGHKGAVGLSLSVDILEDFIGTLGEHFMYEARAQEPILGIIGSEEIDYELLALCEEFAPFGEGNPIPLFICEDLLIQSIKPIGKDGKHFEYVLYDRRAHIKLVGIEFFAPFMREVGQSGDVCFELSRDEFRSTLKLKIIHFTPKSSLPKSVLMV</sequence>
<reference evidence="10 11" key="1">
    <citation type="submission" date="2018-04" db="EMBL/GenBank/DDBJ databases">
        <title>Novel Campyloabacter and Helicobacter Species and Strains.</title>
        <authorList>
            <person name="Mannion A.J."/>
            <person name="Shen Z."/>
            <person name="Fox J.G."/>
        </authorList>
    </citation>
    <scope>NUCLEOTIDE SEQUENCE [LARGE SCALE GENOMIC DNA]</scope>
    <source>
        <strain evidence="10 11">MIT 98-6070</strain>
    </source>
</reference>